<dbReference type="EMBL" id="CP136422">
    <property type="protein sequence ID" value="WPX75430.1"/>
    <property type="molecule type" value="Genomic_DNA"/>
</dbReference>
<name>A0ABZ0UDW0_9FIRM</name>
<protein>
    <recommendedName>
        <fullName evidence="3">H-type lectin domain-containing protein</fullName>
    </recommendedName>
</protein>
<evidence type="ECO:0000313" key="1">
    <source>
        <dbReference type="EMBL" id="WPX75430.1"/>
    </source>
</evidence>
<evidence type="ECO:0000313" key="2">
    <source>
        <dbReference type="Proteomes" id="UP001325248"/>
    </source>
</evidence>
<dbReference type="InterPro" id="IPR037221">
    <property type="entry name" value="H-type_lectin_dom_sf"/>
</dbReference>
<keyword evidence="2" id="KW-1185">Reference proteome</keyword>
<evidence type="ECO:0008006" key="3">
    <source>
        <dbReference type="Google" id="ProtNLM"/>
    </source>
</evidence>
<accession>A0ABZ0UDW0</accession>
<proteinExistence type="predicted"/>
<dbReference type="SUPFAM" id="SSF141086">
    <property type="entry name" value="Agglutinin HPA-like"/>
    <property type="match status" value="1"/>
</dbReference>
<organism evidence="1 2">
    <name type="scientific">Blautia producta</name>
    <dbReference type="NCBI Taxonomy" id="33035"/>
    <lineage>
        <taxon>Bacteria</taxon>
        <taxon>Bacillati</taxon>
        <taxon>Bacillota</taxon>
        <taxon>Clostridia</taxon>
        <taxon>Lachnospirales</taxon>
        <taxon>Lachnospiraceae</taxon>
        <taxon>Blautia</taxon>
    </lineage>
</organism>
<dbReference type="Proteomes" id="UP001325248">
    <property type="component" value="Chromosome"/>
</dbReference>
<sequence>MATTKKSQFKINNGADWDTYHFETDSAQVKHKKGDGTETTVEDVLNSALGGFQILTGRVDITPKANTPTAKEVVFSREFASAPVVITCPASSVPGTAITGTSASDVTKSGCNIYLTRSGTTTSTVMWVAIGPAK</sequence>
<gene>
    <name evidence="1" type="ORF">BLCOC_37920</name>
</gene>
<reference evidence="1" key="1">
    <citation type="submission" date="2023-10" db="EMBL/GenBank/DDBJ databases">
        <title>Genome sequence of Blautia coccoides DSM 935.</title>
        <authorList>
            <person name="Boeer T."/>
            <person name="Bengelsdorf F.R."/>
            <person name="Daniel R."/>
            <person name="Poehlein A."/>
        </authorList>
    </citation>
    <scope>NUCLEOTIDE SEQUENCE [LARGE SCALE GENOMIC DNA]</scope>
    <source>
        <strain evidence="1">DSM 935</strain>
    </source>
</reference>